<gene>
    <name evidence="1" type="ORF">ACFQ2N_13795</name>
</gene>
<sequence length="132" mass="14946">MDTGHLKEFCAALAGAEVRLHGAPANILVYSIGGKSFAYFKTSEPERWRFSFKATPERFLELTDIPGIKPARWRGRHQWVTVVDVRSLPDAYLRELVEWSYNHALGKLSRARQVELTGASLPPRARARRGDP</sequence>
<dbReference type="InterPro" id="IPR058532">
    <property type="entry name" value="YjbR/MT2646/Rv2570-like"/>
</dbReference>
<dbReference type="InterPro" id="IPR038056">
    <property type="entry name" value="YjbR-like_sf"/>
</dbReference>
<keyword evidence="2" id="KW-1185">Reference proteome</keyword>
<dbReference type="Gene3D" id="3.90.1150.30">
    <property type="match status" value="1"/>
</dbReference>
<dbReference type="GO" id="GO:0003677">
    <property type="term" value="F:DNA binding"/>
    <property type="evidence" value="ECO:0007669"/>
    <property type="project" value="UniProtKB-KW"/>
</dbReference>
<dbReference type="PANTHER" id="PTHR35145">
    <property type="entry name" value="CYTOPLASMIC PROTEIN-RELATED"/>
    <property type="match status" value="1"/>
</dbReference>
<reference evidence="2" key="1">
    <citation type="journal article" date="2019" name="Int. J. Syst. Evol. Microbiol.">
        <title>The Global Catalogue of Microorganisms (GCM) 10K type strain sequencing project: providing services to taxonomists for standard genome sequencing and annotation.</title>
        <authorList>
            <consortium name="The Broad Institute Genomics Platform"/>
            <consortium name="The Broad Institute Genome Sequencing Center for Infectious Disease"/>
            <person name="Wu L."/>
            <person name="Ma J."/>
        </authorList>
    </citation>
    <scope>NUCLEOTIDE SEQUENCE [LARGE SCALE GENOMIC DNA]</scope>
    <source>
        <strain evidence="2">CCUG 55854</strain>
    </source>
</reference>
<accession>A0ABW3M310</accession>
<dbReference type="PANTHER" id="PTHR35145:SF1">
    <property type="entry name" value="CYTOPLASMIC PROTEIN"/>
    <property type="match status" value="1"/>
</dbReference>
<evidence type="ECO:0000313" key="1">
    <source>
        <dbReference type="EMBL" id="MFD1043420.1"/>
    </source>
</evidence>
<dbReference type="RefSeq" id="WP_162376948.1">
    <property type="nucleotide sequence ID" value="NZ_JBHTKN010000010.1"/>
</dbReference>
<proteinExistence type="predicted"/>
<keyword evidence="1" id="KW-0238">DNA-binding</keyword>
<dbReference type="Proteomes" id="UP001597033">
    <property type="component" value="Unassembled WGS sequence"/>
</dbReference>
<dbReference type="EMBL" id="JBHTKN010000010">
    <property type="protein sequence ID" value="MFD1043420.1"/>
    <property type="molecule type" value="Genomic_DNA"/>
</dbReference>
<dbReference type="InterPro" id="IPR007351">
    <property type="entry name" value="YjbR"/>
</dbReference>
<evidence type="ECO:0000313" key="2">
    <source>
        <dbReference type="Proteomes" id="UP001597033"/>
    </source>
</evidence>
<dbReference type="Pfam" id="PF04237">
    <property type="entry name" value="YjbR"/>
    <property type="match status" value="1"/>
</dbReference>
<protein>
    <submittedName>
        <fullName evidence="1">MmcQ/YjbR family DNA-binding protein</fullName>
    </submittedName>
</protein>
<comment type="caution">
    <text evidence="1">The sequence shown here is derived from an EMBL/GenBank/DDBJ whole genome shotgun (WGS) entry which is preliminary data.</text>
</comment>
<name>A0ABW3M310_9GAMM</name>
<organism evidence="1 2">
    <name type="scientific">Pseudoxanthomonas kaohsiungensis</name>
    <dbReference type="NCBI Taxonomy" id="283923"/>
    <lineage>
        <taxon>Bacteria</taxon>
        <taxon>Pseudomonadati</taxon>
        <taxon>Pseudomonadota</taxon>
        <taxon>Gammaproteobacteria</taxon>
        <taxon>Lysobacterales</taxon>
        <taxon>Lysobacteraceae</taxon>
        <taxon>Pseudoxanthomonas</taxon>
    </lineage>
</organism>
<dbReference type="SUPFAM" id="SSF142906">
    <property type="entry name" value="YjbR-like"/>
    <property type="match status" value="1"/>
</dbReference>